<name>A0A139HCJ3_9PEZI</name>
<gene>
    <name evidence="2" type="ORF">AC579_5677</name>
</gene>
<accession>A0A139HCJ3</accession>
<evidence type="ECO:0000256" key="1">
    <source>
        <dbReference type="SAM" id="MobiDB-lite"/>
    </source>
</evidence>
<evidence type="ECO:0000313" key="2">
    <source>
        <dbReference type="EMBL" id="KXT00175.1"/>
    </source>
</evidence>
<protein>
    <submittedName>
        <fullName evidence="2">Uncharacterized protein</fullName>
    </submittedName>
</protein>
<feature type="region of interest" description="Disordered" evidence="1">
    <location>
        <begin position="82"/>
        <end position="101"/>
    </location>
</feature>
<reference evidence="2 3" key="1">
    <citation type="submission" date="2015-07" db="EMBL/GenBank/DDBJ databases">
        <title>Comparative genomics of the Sigatoka disease complex on banana suggests a link between parallel evolutionary changes in Pseudocercospora fijiensis and Pseudocercospora eumusae and increased virulence on the banana host.</title>
        <authorList>
            <person name="Chang T.-C."/>
            <person name="Salvucci A."/>
            <person name="Crous P.W."/>
            <person name="Stergiopoulos I."/>
        </authorList>
    </citation>
    <scope>NUCLEOTIDE SEQUENCE [LARGE SCALE GENOMIC DNA]</scope>
    <source>
        <strain evidence="2 3">CBS 116634</strain>
    </source>
</reference>
<comment type="caution">
    <text evidence="2">The sequence shown here is derived from an EMBL/GenBank/DDBJ whole genome shotgun (WGS) entry which is preliminary data.</text>
</comment>
<dbReference type="EMBL" id="LFZO01000689">
    <property type="protein sequence ID" value="KXT00175.1"/>
    <property type="molecule type" value="Genomic_DNA"/>
</dbReference>
<proteinExistence type="predicted"/>
<keyword evidence="3" id="KW-1185">Reference proteome</keyword>
<dbReference type="AlphaFoldDB" id="A0A139HCJ3"/>
<dbReference type="Proteomes" id="UP000073492">
    <property type="component" value="Unassembled WGS sequence"/>
</dbReference>
<evidence type="ECO:0000313" key="3">
    <source>
        <dbReference type="Proteomes" id="UP000073492"/>
    </source>
</evidence>
<sequence length="101" mass="11537">MRDRPDALYCVDDYLTMSLAELSAARTIYRRWMTMTSSPTTCISGDVSTGGSIDPSNCRKHTFVPTLGRKMKEAFRKRLIDVNDKDHSRPNMGYELPTHIH</sequence>
<organism evidence="2 3">
    <name type="scientific">Pseudocercospora musae</name>
    <dbReference type="NCBI Taxonomy" id="113226"/>
    <lineage>
        <taxon>Eukaryota</taxon>
        <taxon>Fungi</taxon>
        <taxon>Dikarya</taxon>
        <taxon>Ascomycota</taxon>
        <taxon>Pezizomycotina</taxon>
        <taxon>Dothideomycetes</taxon>
        <taxon>Dothideomycetidae</taxon>
        <taxon>Mycosphaerellales</taxon>
        <taxon>Mycosphaerellaceae</taxon>
        <taxon>Pseudocercospora</taxon>
    </lineage>
</organism>